<accession>A0A0R3TY74</accession>
<dbReference type="AlphaFoldDB" id="A0A0R3TY74"/>
<proteinExistence type="predicted"/>
<evidence type="ECO:0000313" key="2">
    <source>
        <dbReference type="Proteomes" id="UP000278807"/>
    </source>
</evidence>
<gene>
    <name evidence="1" type="ORF">HNAJ_LOCUS12797</name>
</gene>
<reference evidence="1 2" key="2">
    <citation type="submission" date="2018-11" db="EMBL/GenBank/DDBJ databases">
        <authorList>
            <consortium name="Pathogen Informatics"/>
        </authorList>
    </citation>
    <scope>NUCLEOTIDE SEQUENCE [LARGE SCALE GENOMIC DNA]</scope>
</reference>
<protein>
    <submittedName>
        <fullName evidence="1 3">Uncharacterized protein</fullName>
    </submittedName>
</protein>
<reference evidence="3" key="1">
    <citation type="submission" date="2017-02" db="UniProtKB">
        <authorList>
            <consortium name="WormBaseParasite"/>
        </authorList>
    </citation>
    <scope>IDENTIFICATION</scope>
</reference>
<dbReference type="WBParaSite" id="HNAJ_0001282101-mRNA-1">
    <property type="protein sequence ID" value="HNAJ_0001282101-mRNA-1"/>
    <property type="gene ID" value="HNAJ_0001282101"/>
</dbReference>
<evidence type="ECO:0000313" key="3">
    <source>
        <dbReference type="WBParaSite" id="HNAJ_0001282101-mRNA-1"/>
    </source>
</evidence>
<evidence type="ECO:0000313" key="1">
    <source>
        <dbReference type="EMBL" id="VDO14126.1"/>
    </source>
</evidence>
<sequence length="43" mass="4554">MGRRSLVTNTSPALPCFHCCIRSAKRLSIAINGPPSVIQSLSA</sequence>
<organism evidence="3">
    <name type="scientific">Rodentolepis nana</name>
    <name type="common">Dwarf tapeworm</name>
    <name type="synonym">Hymenolepis nana</name>
    <dbReference type="NCBI Taxonomy" id="102285"/>
    <lineage>
        <taxon>Eukaryota</taxon>
        <taxon>Metazoa</taxon>
        <taxon>Spiralia</taxon>
        <taxon>Lophotrochozoa</taxon>
        <taxon>Platyhelminthes</taxon>
        <taxon>Cestoda</taxon>
        <taxon>Eucestoda</taxon>
        <taxon>Cyclophyllidea</taxon>
        <taxon>Hymenolepididae</taxon>
        <taxon>Rodentolepis</taxon>
    </lineage>
</organism>
<name>A0A0R3TY74_RODNA</name>
<dbReference type="Proteomes" id="UP000278807">
    <property type="component" value="Unassembled WGS sequence"/>
</dbReference>
<dbReference type="EMBL" id="UZAE01014666">
    <property type="protein sequence ID" value="VDO14126.1"/>
    <property type="molecule type" value="Genomic_DNA"/>
</dbReference>
<keyword evidence="2" id="KW-1185">Reference proteome</keyword>